<dbReference type="EC" id="4.2.1.59" evidence="3"/>
<dbReference type="GO" id="GO:0019171">
    <property type="term" value="F:(3R)-hydroxyacyl-[acyl-carrier-protein] dehydratase activity"/>
    <property type="evidence" value="ECO:0007669"/>
    <property type="project" value="UniProtKB-EC"/>
</dbReference>
<evidence type="ECO:0000256" key="7">
    <source>
        <dbReference type="ARBA" id="ARBA00022556"/>
    </source>
</evidence>
<dbReference type="NCBIfam" id="NF000582">
    <property type="entry name" value="PRK00006.1"/>
    <property type="match status" value="1"/>
</dbReference>
<comment type="similarity">
    <text evidence="2">Belongs to the thioester dehydratase family. FabZ subfamily.</text>
</comment>
<dbReference type="CDD" id="cd01288">
    <property type="entry name" value="FabZ"/>
    <property type="match status" value="1"/>
</dbReference>
<evidence type="ECO:0000256" key="11">
    <source>
        <dbReference type="ARBA" id="ARBA00029890"/>
    </source>
</evidence>
<sequence length="153" mass="17195">MNSVVGLNSSDIVRIFDCIPHRYPFLLVDMILSMNGEDQCIGRKNVSINEPYFQGHFSGSPIFPGTLIIEGMAQTAGIACAASKRIQGLAPKVIYMLSVENAKFRIPVRPSDVVEYHLTKLAYRRNIWRYRGEARVHDELVAEAEIAVYCEFG</sequence>
<proteinExistence type="inferred from homology"/>
<evidence type="ECO:0000256" key="10">
    <source>
        <dbReference type="ARBA" id="ARBA00025049"/>
    </source>
</evidence>
<organism evidence="13 14">
    <name type="scientific">Rhizobium lusitanum</name>
    <dbReference type="NCBI Taxonomy" id="293958"/>
    <lineage>
        <taxon>Bacteria</taxon>
        <taxon>Pseudomonadati</taxon>
        <taxon>Pseudomonadota</taxon>
        <taxon>Alphaproteobacteria</taxon>
        <taxon>Hyphomicrobiales</taxon>
        <taxon>Rhizobiaceae</taxon>
        <taxon>Rhizobium/Agrobacterium group</taxon>
        <taxon>Rhizobium</taxon>
    </lineage>
</organism>
<dbReference type="EMBL" id="JACHBG010000016">
    <property type="protein sequence ID" value="MBB6487752.1"/>
    <property type="molecule type" value="Genomic_DNA"/>
</dbReference>
<dbReference type="PANTHER" id="PTHR30272">
    <property type="entry name" value="3-HYDROXYACYL-[ACYL-CARRIER-PROTEIN] DEHYDRATASE"/>
    <property type="match status" value="1"/>
</dbReference>
<protein>
    <recommendedName>
        <fullName evidence="4">3-hydroxyacyl-[acyl-carrier-protein] dehydratase FabZ</fullName>
        <ecNumber evidence="3">4.2.1.59</ecNumber>
    </recommendedName>
    <alternativeName>
        <fullName evidence="11">(3R)-hydroxymyristoyl-[acyl-carrier-protein] dehydratase</fullName>
    </alternativeName>
    <alternativeName>
        <fullName evidence="12">Beta-hydroxyacyl-ACP dehydratase</fullName>
    </alternativeName>
</protein>
<evidence type="ECO:0000256" key="12">
    <source>
        <dbReference type="ARBA" id="ARBA00032213"/>
    </source>
</evidence>
<evidence type="ECO:0000256" key="6">
    <source>
        <dbReference type="ARBA" id="ARBA00022516"/>
    </source>
</evidence>
<dbReference type="GO" id="GO:0005737">
    <property type="term" value="C:cytoplasm"/>
    <property type="evidence" value="ECO:0007669"/>
    <property type="project" value="UniProtKB-SubCell"/>
</dbReference>
<gene>
    <name evidence="13" type="ORF">GGD46_005062</name>
</gene>
<evidence type="ECO:0000256" key="8">
    <source>
        <dbReference type="ARBA" id="ARBA00023098"/>
    </source>
</evidence>
<evidence type="ECO:0000313" key="13">
    <source>
        <dbReference type="EMBL" id="MBB6487752.1"/>
    </source>
</evidence>
<dbReference type="AlphaFoldDB" id="A0A7X0IW66"/>
<dbReference type="GO" id="GO:0016020">
    <property type="term" value="C:membrane"/>
    <property type="evidence" value="ECO:0007669"/>
    <property type="project" value="GOC"/>
</dbReference>
<dbReference type="GO" id="GO:0009245">
    <property type="term" value="P:lipid A biosynthetic process"/>
    <property type="evidence" value="ECO:0007669"/>
    <property type="project" value="UniProtKB-KW"/>
</dbReference>
<dbReference type="FunFam" id="3.10.129.10:FF:000001">
    <property type="entry name" value="3-hydroxyacyl-[acyl-carrier-protein] dehydratase FabZ"/>
    <property type="match status" value="1"/>
</dbReference>
<name>A0A7X0IW66_9HYPH</name>
<dbReference type="GO" id="GO:0006633">
    <property type="term" value="P:fatty acid biosynthetic process"/>
    <property type="evidence" value="ECO:0007669"/>
    <property type="project" value="InterPro"/>
</dbReference>
<dbReference type="RefSeq" id="WP_184708921.1">
    <property type="nucleotide sequence ID" value="NZ_JACHBG010000016.1"/>
</dbReference>
<evidence type="ECO:0000313" key="14">
    <source>
        <dbReference type="Proteomes" id="UP000565576"/>
    </source>
</evidence>
<evidence type="ECO:0000256" key="2">
    <source>
        <dbReference type="ARBA" id="ARBA00009174"/>
    </source>
</evidence>
<evidence type="ECO:0000256" key="4">
    <source>
        <dbReference type="ARBA" id="ARBA00017176"/>
    </source>
</evidence>
<evidence type="ECO:0000256" key="1">
    <source>
        <dbReference type="ARBA" id="ARBA00004496"/>
    </source>
</evidence>
<keyword evidence="9 13" id="KW-0456">Lyase</keyword>
<dbReference type="Pfam" id="PF07977">
    <property type="entry name" value="FabA"/>
    <property type="match status" value="1"/>
</dbReference>
<dbReference type="Proteomes" id="UP000565576">
    <property type="component" value="Unassembled WGS sequence"/>
</dbReference>
<evidence type="ECO:0000256" key="5">
    <source>
        <dbReference type="ARBA" id="ARBA00022490"/>
    </source>
</evidence>
<dbReference type="InterPro" id="IPR010084">
    <property type="entry name" value="FabZ"/>
</dbReference>
<dbReference type="SUPFAM" id="SSF54637">
    <property type="entry name" value="Thioesterase/thiol ester dehydrase-isomerase"/>
    <property type="match status" value="1"/>
</dbReference>
<dbReference type="InterPro" id="IPR013114">
    <property type="entry name" value="FabA_FabZ"/>
</dbReference>
<dbReference type="PANTHER" id="PTHR30272:SF1">
    <property type="entry name" value="3-HYDROXYACYL-[ACYL-CARRIER-PROTEIN] DEHYDRATASE"/>
    <property type="match status" value="1"/>
</dbReference>
<dbReference type="InterPro" id="IPR029069">
    <property type="entry name" value="HotDog_dom_sf"/>
</dbReference>
<comment type="caution">
    <text evidence="13">The sequence shown here is derived from an EMBL/GenBank/DDBJ whole genome shotgun (WGS) entry which is preliminary data.</text>
</comment>
<evidence type="ECO:0000256" key="3">
    <source>
        <dbReference type="ARBA" id="ARBA00013167"/>
    </source>
</evidence>
<accession>A0A7X0IW66</accession>
<dbReference type="NCBIfam" id="TIGR01750">
    <property type="entry name" value="fabZ"/>
    <property type="match status" value="1"/>
</dbReference>
<keyword evidence="8" id="KW-0443">Lipid metabolism</keyword>
<keyword evidence="6" id="KW-0444">Lipid biosynthesis</keyword>
<comment type="subcellular location">
    <subcellularLocation>
        <location evidence="1">Cytoplasm</location>
    </subcellularLocation>
</comment>
<evidence type="ECO:0000256" key="9">
    <source>
        <dbReference type="ARBA" id="ARBA00023239"/>
    </source>
</evidence>
<dbReference type="Gene3D" id="3.10.129.10">
    <property type="entry name" value="Hotdog Thioesterase"/>
    <property type="match status" value="1"/>
</dbReference>
<reference evidence="13 14" key="1">
    <citation type="submission" date="2020-08" db="EMBL/GenBank/DDBJ databases">
        <title>Genomic Encyclopedia of Type Strains, Phase IV (KMG-V): Genome sequencing to study the core and pangenomes of soil and plant-associated prokaryotes.</title>
        <authorList>
            <person name="Whitman W."/>
        </authorList>
    </citation>
    <scope>NUCLEOTIDE SEQUENCE [LARGE SCALE GENOMIC DNA]</scope>
    <source>
        <strain evidence="13 14">SEMIA 4060</strain>
    </source>
</reference>
<comment type="function">
    <text evidence="10">Involved in unsaturated fatty acids biosynthesis. Catalyzes the dehydration of short chain beta-hydroxyacyl-ACPs and long chain saturated and unsaturated beta-hydroxyacyl-ACPs.</text>
</comment>
<keyword evidence="7" id="KW-0441">Lipid A biosynthesis</keyword>
<keyword evidence="5" id="KW-0963">Cytoplasm</keyword>